<gene>
    <name evidence="2" type="ORF">EQG79_19085</name>
</gene>
<dbReference type="PANTHER" id="PTHR43845">
    <property type="entry name" value="BLR5969 PROTEIN"/>
    <property type="match status" value="1"/>
</dbReference>
<dbReference type="InterPro" id="IPR000873">
    <property type="entry name" value="AMP-dep_synth/lig_dom"/>
</dbReference>
<reference evidence="2 3" key="1">
    <citation type="submission" date="2019-01" db="EMBL/GenBank/DDBJ databases">
        <title>Spirosoma flava sp. nov., a propanil-degrading bacterium isolated from herbicide-contaminated soil.</title>
        <authorList>
            <person name="Zhang L."/>
            <person name="Jiang J.-D."/>
        </authorList>
    </citation>
    <scope>NUCLEOTIDE SEQUENCE [LARGE SCALE GENOMIC DNA]</scope>
    <source>
        <strain evidence="2 3">TY50</strain>
    </source>
</reference>
<keyword evidence="3" id="KW-1185">Reference proteome</keyword>
<dbReference type="Gene3D" id="3.40.50.12780">
    <property type="entry name" value="N-terminal domain of ligase-like"/>
    <property type="match status" value="1"/>
</dbReference>
<organism evidence="2 3">
    <name type="scientific">Spirosoma sordidisoli</name>
    <dbReference type="NCBI Taxonomy" id="2502893"/>
    <lineage>
        <taxon>Bacteria</taxon>
        <taxon>Pseudomonadati</taxon>
        <taxon>Bacteroidota</taxon>
        <taxon>Cytophagia</taxon>
        <taxon>Cytophagales</taxon>
        <taxon>Cytophagaceae</taxon>
        <taxon>Spirosoma</taxon>
    </lineage>
</organism>
<evidence type="ECO:0000259" key="1">
    <source>
        <dbReference type="Pfam" id="PF00501"/>
    </source>
</evidence>
<dbReference type="RefSeq" id="WP_077919547.1">
    <property type="nucleotide sequence ID" value="NZ_SBLB01000005.1"/>
</dbReference>
<feature type="domain" description="AMP-dependent synthetase/ligase" evidence="1">
    <location>
        <begin position="92"/>
        <end position="293"/>
    </location>
</feature>
<evidence type="ECO:0000313" key="3">
    <source>
        <dbReference type="Proteomes" id="UP000290407"/>
    </source>
</evidence>
<accession>A0A4Q2ULT1</accession>
<dbReference type="Gene3D" id="3.30.300.30">
    <property type="match status" value="1"/>
</dbReference>
<dbReference type="InterPro" id="IPR042099">
    <property type="entry name" value="ANL_N_sf"/>
</dbReference>
<sequence length="439" mass="49009">MSKHRFLPDLETASPDQSRQWQAQQLVRLLRYVRRHSPYYQRVFRTQGLSIDAIRTLNDLTQLPVTTKTDLQLHNADFLCVPRSRIVDYVNTSGSLGSAVSVALTERDLKRLAYNEALSLACADGSRSDVYQLTTTLDKRFMAGMAYFMGIRKLGAGVIRTGSGLPGMQWDTIAQIQPTALIAVPSFVVTMLDYAEANGIDYAASSIRKIVCVGENLRTAGFGLNALGRRIQDRWPQVRLYSTYASTEMGAAFTECTHGQGGHHHPELLIIELLDANNQPVGPGEYGELTITTLGVEGMPLLRFKTGDICQLHTEPCACGRTTARISPIAGRKQQMLKVKGTTLFPQAIYDVLNELPAVENYQIEVHSNVLDLDEVTVNLGLREPSDWLVEQIRHRLTARLRVTPALKTYSPADVHQRLFTGYSRKPRIFVDHRSNLLV</sequence>
<dbReference type="AlphaFoldDB" id="A0A4Q2ULT1"/>
<name>A0A4Q2ULT1_9BACT</name>
<dbReference type="SUPFAM" id="SSF56801">
    <property type="entry name" value="Acetyl-CoA synthetase-like"/>
    <property type="match status" value="1"/>
</dbReference>
<proteinExistence type="predicted"/>
<dbReference type="Pfam" id="PF00501">
    <property type="entry name" value="AMP-binding"/>
    <property type="match status" value="1"/>
</dbReference>
<dbReference type="GO" id="GO:0016874">
    <property type="term" value="F:ligase activity"/>
    <property type="evidence" value="ECO:0007669"/>
    <property type="project" value="UniProtKB-KW"/>
</dbReference>
<dbReference type="PANTHER" id="PTHR43845:SF1">
    <property type="entry name" value="BLR5969 PROTEIN"/>
    <property type="match status" value="1"/>
</dbReference>
<dbReference type="Proteomes" id="UP000290407">
    <property type="component" value="Unassembled WGS sequence"/>
</dbReference>
<comment type="caution">
    <text evidence="2">The sequence shown here is derived from an EMBL/GenBank/DDBJ whole genome shotgun (WGS) entry which is preliminary data.</text>
</comment>
<protein>
    <submittedName>
        <fullName evidence="2">Phenylacetate--CoA ligase family protein</fullName>
    </submittedName>
</protein>
<dbReference type="InterPro" id="IPR045851">
    <property type="entry name" value="AMP-bd_C_sf"/>
</dbReference>
<evidence type="ECO:0000313" key="2">
    <source>
        <dbReference type="EMBL" id="RYC68465.1"/>
    </source>
</evidence>
<dbReference type="EMBL" id="SBLB01000005">
    <property type="protein sequence ID" value="RYC68465.1"/>
    <property type="molecule type" value="Genomic_DNA"/>
</dbReference>
<keyword evidence="2" id="KW-0436">Ligase</keyword>